<evidence type="ECO:0000256" key="6">
    <source>
        <dbReference type="ARBA" id="ARBA00023004"/>
    </source>
</evidence>
<evidence type="ECO:0000259" key="14">
    <source>
        <dbReference type="Pfam" id="PF07715"/>
    </source>
</evidence>
<keyword evidence="7" id="KW-0406">Ion transport</keyword>
<evidence type="ECO:0000256" key="5">
    <source>
        <dbReference type="ARBA" id="ARBA00022692"/>
    </source>
</evidence>
<keyword evidence="15" id="KW-0614">Plasmid</keyword>
<evidence type="ECO:0000259" key="13">
    <source>
        <dbReference type="Pfam" id="PF00593"/>
    </source>
</evidence>
<dbReference type="InterPro" id="IPR012910">
    <property type="entry name" value="Plug_dom"/>
</dbReference>
<keyword evidence="6" id="KW-0408">Iron</keyword>
<evidence type="ECO:0000256" key="8">
    <source>
        <dbReference type="ARBA" id="ARBA00023077"/>
    </source>
</evidence>
<dbReference type="CDD" id="cd01347">
    <property type="entry name" value="ligand_gated_channel"/>
    <property type="match status" value="1"/>
</dbReference>
<dbReference type="Pfam" id="PF00593">
    <property type="entry name" value="TonB_dep_Rec_b-barrel"/>
    <property type="match status" value="1"/>
</dbReference>
<dbReference type="OrthoDB" id="7208812at2"/>
<dbReference type="Gene3D" id="2.40.170.20">
    <property type="entry name" value="TonB-dependent receptor, beta-barrel domain"/>
    <property type="match status" value="1"/>
</dbReference>
<geneLocation type="plasmid" evidence="15">
    <name>unnamed1</name>
</geneLocation>
<keyword evidence="10 11" id="KW-0998">Cell outer membrane</keyword>
<evidence type="ECO:0000256" key="7">
    <source>
        <dbReference type="ARBA" id="ARBA00023065"/>
    </source>
</evidence>
<dbReference type="EMBL" id="CP032828">
    <property type="protein sequence ID" value="AYJ84912.1"/>
    <property type="molecule type" value="Genomic_DNA"/>
</dbReference>
<dbReference type="Proteomes" id="UP000276254">
    <property type="component" value="Plasmid unnamed1"/>
</dbReference>
<protein>
    <submittedName>
        <fullName evidence="15">TonB-dependent receptor</fullName>
    </submittedName>
</protein>
<keyword evidence="2 11" id="KW-0813">Transport</keyword>
<dbReference type="SUPFAM" id="SSF56935">
    <property type="entry name" value="Porins"/>
    <property type="match status" value="1"/>
</dbReference>
<name>A0A494TBX9_SPHPE</name>
<evidence type="ECO:0000256" key="9">
    <source>
        <dbReference type="ARBA" id="ARBA00023136"/>
    </source>
</evidence>
<proteinExistence type="inferred from homology"/>
<feature type="domain" description="TonB-dependent receptor-like beta-barrel" evidence="13">
    <location>
        <begin position="420"/>
        <end position="714"/>
    </location>
</feature>
<keyword evidence="4" id="KW-0410">Iron transport</keyword>
<evidence type="ECO:0000256" key="11">
    <source>
        <dbReference type="PROSITE-ProRule" id="PRU01360"/>
    </source>
</evidence>
<keyword evidence="15" id="KW-0675">Receptor</keyword>
<dbReference type="InterPro" id="IPR039426">
    <property type="entry name" value="TonB-dep_rcpt-like"/>
</dbReference>
<dbReference type="PROSITE" id="PS52016">
    <property type="entry name" value="TONB_DEPENDENT_REC_3"/>
    <property type="match status" value="1"/>
</dbReference>
<keyword evidence="8 12" id="KW-0798">TonB box</keyword>
<evidence type="ECO:0000256" key="2">
    <source>
        <dbReference type="ARBA" id="ARBA00022448"/>
    </source>
</evidence>
<dbReference type="Pfam" id="PF07715">
    <property type="entry name" value="Plug"/>
    <property type="match status" value="1"/>
</dbReference>
<dbReference type="PANTHER" id="PTHR32552">
    <property type="entry name" value="FERRICHROME IRON RECEPTOR-RELATED"/>
    <property type="match status" value="1"/>
</dbReference>
<dbReference type="RefSeq" id="WP_121150965.1">
    <property type="nucleotide sequence ID" value="NZ_CP032828.1"/>
</dbReference>
<dbReference type="InterPro" id="IPR036942">
    <property type="entry name" value="Beta-barrel_TonB_sf"/>
</dbReference>
<evidence type="ECO:0000256" key="4">
    <source>
        <dbReference type="ARBA" id="ARBA00022496"/>
    </source>
</evidence>
<evidence type="ECO:0000256" key="12">
    <source>
        <dbReference type="RuleBase" id="RU003357"/>
    </source>
</evidence>
<evidence type="ECO:0000256" key="10">
    <source>
        <dbReference type="ARBA" id="ARBA00023237"/>
    </source>
</evidence>
<accession>A0A494TBX9</accession>
<dbReference type="InterPro" id="IPR000531">
    <property type="entry name" value="Beta-barrel_TonB"/>
</dbReference>
<organism evidence="15 16">
    <name type="scientific">Sphingomonas paeninsulae</name>
    <dbReference type="NCBI Taxonomy" id="2319844"/>
    <lineage>
        <taxon>Bacteria</taxon>
        <taxon>Pseudomonadati</taxon>
        <taxon>Pseudomonadota</taxon>
        <taxon>Alphaproteobacteria</taxon>
        <taxon>Sphingomonadales</taxon>
        <taxon>Sphingomonadaceae</taxon>
        <taxon>Sphingomonas</taxon>
    </lineage>
</organism>
<keyword evidence="16" id="KW-1185">Reference proteome</keyword>
<evidence type="ECO:0000256" key="3">
    <source>
        <dbReference type="ARBA" id="ARBA00022452"/>
    </source>
</evidence>
<keyword evidence="5 11" id="KW-0812">Transmembrane</keyword>
<dbReference type="KEGG" id="spha:D3Y57_02275"/>
<dbReference type="GO" id="GO:0009279">
    <property type="term" value="C:cell outer membrane"/>
    <property type="evidence" value="ECO:0007669"/>
    <property type="project" value="UniProtKB-SubCell"/>
</dbReference>
<dbReference type="AlphaFoldDB" id="A0A494TBX9"/>
<sequence length="748" mass="79743">MRKSFGIGGSVTPSRATMAISIAAATLSVADPLFAQAKTGEAAGGIEEIVVTAQKRSERLQDVPIAITAITSSQITAQHAGSSYDLTAVVPALNFGKVVAFATPYIRGIGTSSVTAGDEPSVATYVDGVYMGSTLTAALPFNNIDQIEVLKGPQGTLYGRNAMGGLISIKTKAPSDVLTGSGSVTVSNYSTIETDGYLSAPLGQGVAASIAVNFRNQDKGYFHNDFLGNDVGKDESFSVRSKWLFTLSEATSITLAADYAKSHQTVGAAASNYPGSIPAASLPPANGQFTDRPRHITTFFNPRFNVKTYGGSATLRSDIGFADLVSITSYRRTVLHETLSGNGTSADGAAAVTTPEIGTVALASLYYTVRQNTPYFATQELQILSKDNGKLKWILGAFGQLSKDEYAPLRVGFTFGQPILYQLSSTKTKALGLYGQATYELTPAFSLTGGLRYNLEHRSAAGSLFLSPTPVGAPAAVMSKGKTFRGISYHASAQYRFSPELMVYASTSKGFKSGVFNITNVDASPAVKPETLYAYEAGFKSNPAGIARINGSVYYYKYKSLQQQVSQSNGLVALENAGGADLQGAELEGELRPMRGLTLRSGISYEHSKYTKFANASVFANAPGGGFLALSEDVSGNPLVRAPKLTFNAGGTLDVPLPENFGKLSLNGNLYHTSRFPWEPGNRYRQDGYTTIDASLGWTDESSNFRANLWVRNLTDKVYYQGSLPSQRFIWVSNAPPRTFGLTLGFTY</sequence>
<evidence type="ECO:0000256" key="1">
    <source>
        <dbReference type="ARBA" id="ARBA00004571"/>
    </source>
</evidence>
<keyword evidence="3 11" id="KW-1134">Transmembrane beta strand</keyword>
<evidence type="ECO:0000313" key="16">
    <source>
        <dbReference type="Proteomes" id="UP000276254"/>
    </source>
</evidence>
<comment type="subcellular location">
    <subcellularLocation>
        <location evidence="1 11">Cell outer membrane</location>
        <topology evidence="1 11">Multi-pass membrane protein</topology>
    </subcellularLocation>
</comment>
<evidence type="ECO:0000313" key="15">
    <source>
        <dbReference type="EMBL" id="AYJ84912.1"/>
    </source>
</evidence>
<keyword evidence="9 11" id="KW-0472">Membrane</keyword>
<comment type="similarity">
    <text evidence="11 12">Belongs to the TonB-dependent receptor family.</text>
</comment>
<reference evidence="15 16" key="1">
    <citation type="submission" date="2018-09" db="EMBL/GenBank/DDBJ databases">
        <title>Sphingomonas peninsula sp. nov., isolated from fildes peninsula, Antarctic soil.</title>
        <authorList>
            <person name="Yingchao G."/>
        </authorList>
    </citation>
    <scope>NUCLEOTIDE SEQUENCE [LARGE SCALE GENOMIC DNA]</scope>
    <source>
        <strain evidence="15 16">YZ-8</strain>
        <plasmid evidence="15 16">unnamed1</plasmid>
    </source>
</reference>
<dbReference type="PANTHER" id="PTHR32552:SF81">
    <property type="entry name" value="TONB-DEPENDENT OUTER MEMBRANE RECEPTOR"/>
    <property type="match status" value="1"/>
</dbReference>
<dbReference type="GO" id="GO:0006826">
    <property type="term" value="P:iron ion transport"/>
    <property type="evidence" value="ECO:0007669"/>
    <property type="project" value="UniProtKB-KW"/>
</dbReference>
<gene>
    <name evidence="15" type="ORF">D3Y57_02275</name>
</gene>
<feature type="domain" description="TonB-dependent receptor plug" evidence="14">
    <location>
        <begin position="60"/>
        <end position="165"/>
    </location>
</feature>